<dbReference type="Gene3D" id="1.20.1290.10">
    <property type="entry name" value="AhpD-like"/>
    <property type="match status" value="1"/>
</dbReference>
<dbReference type="OrthoDB" id="104509at2759"/>
<dbReference type="PANTHER" id="PTHR33570:SF2">
    <property type="entry name" value="CARBOXYMUCONOLACTONE DECARBOXYLASE-LIKE DOMAIN-CONTAINING PROTEIN"/>
    <property type="match status" value="1"/>
</dbReference>
<name>A0A8H4N7B5_9PEZI</name>
<reference evidence="3" key="1">
    <citation type="submission" date="2020-04" db="EMBL/GenBank/DDBJ databases">
        <title>Genome Assembly and Annotation of Botryosphaeria dothidea sdau 11-99, a Latent Pathogen of Apple Fruit Ring Rot in China.</title>
        <authorList>
            <person name="Yu C."/>
            <person name="Diao Y."/>
            <person name="Lu Q."/>
            <person name="Zhao J."/>
            <person name="Cui S."/>
            <person name="Peng C."/>
            <person name="He B."/>
            <person name="Liu H."/>
        </authorList>
    </citation>
    <scope>NUCLEOTIDE SEQUENCE [LARGE SCALE GENOMIC DNA]</scope>
    <source>
        <strain evidence="3">Sdau11-99</strain>
    </source>
</reference>
<evidence type="ECO:0000259" key="2">
    <source>
        <dbReference type="Pfam" id="PF02627"/>
    </source>
</evidence>
<gene>
    <name evidence="3" type="ORF">GTA08_BOTSDO06535</name>
</gene>
<dbReference type="SUPFAM" id="SSF69118">
    <property type="entry name" value="AhpD-like"/>
    <property type="match status" value="1"/>
</dbReference>
<dbReference type="GO" id="GO:0051920">
    <property type="term" value="F:peroxiredoxin activity"/>
    <property type="evidence" value="ECO:0007669"/>
    <property type="project" value="InterPro"/>
</dbReference>
<feature type="region of interest" description="Disordered" evidence="1">
    <location>
        <begin position="1"/>
        <end position="23"/>
    </location>
</feature>
<accession>A0A8H4N7B5</accession>
<comment type="caution">
    <text evidence="3">The sequence shown here is derived from an EMBL/GenBank/DDBJ whole genome shotgun (WGS) entry which is preliminary data.</text>
</comment>
<feature type="domain" description="Carboxymuconolactone decarboxylase-like" evidence="2">
    <location>
        <begin position="118"/>
        <end position="199"/>
    </location>
</feature>
<evidence type="ECO:0000313" key="4">
    <source>
        <dbReference type="Proteomes" id="UP000572817"/>
    </source>
</evidence>
<dbReference type="PANTHER" id="PTHR33570">
    <property type="entry name" value="4-CARBOXYMUCONOLACTONE DECARBOXYLASE FAMILY PROTEIN"/>
    <property type="match status" value="1"/>
</dbReference>
<keyword evidence="4" id="KW-1185">Reference proteome</keyword>
<dbReference type="EMBL" id="WWBZ02000040">
    <property type="protein sequence ID" value="KAF4305367.1"/>
    <property type="molecule type" value="Genomic_DNA"/>
</dbReference>
<proteinExistence type="predicted"/>
<dbReference type="InterPro" id="IPR003779">
    <property type="entry name" value="CMD-like"/>
</dbReference>
<evidence type="ECO:0000313" key="3">
    <source>
        <dbReference type="EMBL" id="KAF4305367.1"/>
    </source>
</evidence>
<protein>
    <submittedName>
        <fullName evidence="3">4-carboxymuconolactone decarboxylase</fullName>
    </submittedName>
</protein>
<dbReference type="InterPro" id="IPR029032">
    <property type="entry name" value="AhpD-like"/>
</dbReference>
<sequence length="218" mass="23236">MPDLTWTRTGHLAGINPTPRRAEGRGLTISKAAPRGVDGWRRGMSVGLLFARICRIAPHSASPVLQTTPPPPPPPTADEIAAARATLHRAGDAIRRSVAGPQHVDAVQARTTAFGQPMQELATAAAWGSVWTRPGLSRKQRSLLSVAMLCALNRGPELGVHVRGAFRNGATQAEVRETVLQASVYCGMPAGMEGFRIAERVLNEVRAEGMVVEKGEGE</sequence>
<dbReference type="Proteomes" id="UP000572817">
    <property type="component" value="Unassembled WGS sequence"/>
</dbReference>
<dbReference type="InterPro" id="IPR052512">
    <property type="entry name" value="4CMD/NDH-1_regulator"/>
</dbReference>
<dbReference type="Pfam" id="PF02627">
    <property type="entry name" value="CMD"/>
    <property type="match status" value="1"/>
</dbReference>
<dbReference type="AlphaFoldDB" id="A0A8H4N7B5"/>
<organism evidence="3 4">
    <name type="scientific">Botryosphaeria dothidea</name>
    <dbReference type="NCBI Taxonomy" id="55169"/>
    <lineage>
        <taxon>Eukaryota</taxon>
        <taxon>Fungi</taxon>
        <taxon>Dikarya</taxon>
        <taxon>Ascomycota</taxon>
        <taxon>Pezizomycotina</taxon>
        <taxon>Dothideomycetes</taxon>
        <taxon>Dothideomycetes incertae sedis</taxon>
        <taxon>Botryosphaeriales</taxon>
        <taxon>Botryosphaeriaceae</taxon>
        <taxon>Botryosphaeria</taxon>
    </lineage>
</organism>
<evidence type="ECO:0000256" key="1">
    <source>
        <dbReference type="SAM" id="MobiDB-lite"/>
    </source>
</evidence>